<organism evidence="2 3">
    <name type="scientific">Candidatus Enterococcus moelleringii</name>
    <dbReference type="NCBI Taxonomy" id="2815325"/>
    <lineage>
        <taxon>Bacteria</taxon>
        <taxon>Bacillati</taxon>
        <taxon>Bacillota</taxon>
        <taxon>Bacilli</taxon>
        <taxon>Lactobacillales</taxon>
        <taxon>Enterococcaceae</taxon>
        <taxon>Enterococcus</taxon>
    </lineage>
</organism>
<comment type="caution">
    <text evidence="2">The sequence shown here is derived from an EMBL/GenBank/DDBJ whole genome shotgun (WGS) entry which is preliminary data.</text>
</comment>
<sequence>MITLLEQFLAKDEWRKYRVVGLLERSPFFSVTKQELMDHLEISSYVLKGVIEALIYDLERYQLDQAILISDEDPFLHLKISGEASSASLLENYVEDSLNFQLFCSAYMQKYNSVNDFSVKELISYPIAYKEFKRLNLFLKDHGMQINRKFQLVSQDEQNLRLFVTELFSRIFKDEVSLYEDSYLVKQQIATLPLEHFTMHQRNDLIHYSYVTDIRLRQAHYLKETCLPLLNAEGPEQFCQPYFFSRVPATVASVEKQAFTNYYLTRSADSIDQVTVGDATAKEYSRQLVDALKKKFSVVKQHPEKLAYFTQRLDFLHLQLKELSSGYEDLQPAIDISYFQQNYPEILAFCRQYLESMKKTQLYGKKKFVFFNYLLLIVNSFPKEVLLHTVKIHADFSYGELYNQFIEGNLIFFQTAGAIITDRMEEADILLTDNRALGETCECEYVVWLSPPRPLDWANLGQKIVQQRSKKFIDEKRD</sequence>
<dbReference type="EMBL" id="JAFREM010000012">
    <property type="protein sequence ID" value="MBO1305955.1"/>
    <property type="molecule type" value="Genomic_DNA"/>
</dbReference>
<evidence type="ECO:0000313" key="3">
    <source>
        <dbReference type="Proteomes" id="UP000664601"/>
    </source>
</evidence>
<evidence type="ECO:0000259" key="1">
    <source>
        <dbReference type="Pfam" id="PF05043"/>
    </source>
</evidence>
<accession>A0ABS3LA30</accession>
<proteinExistence type="predicted"/>
<evidence type="ECO:0000313" key="2">
    <source>
        <dbReference type="EMBL" id="MBO1305955.1"/>
    </source>
</evidence>
<dbReference type="RefSeq" id="WP_207672887.1">
    <property type="nucleotide sequence ID" value="NZ_JAFREM010000012.1"/>
</dbReference>
<gene>
    <name evidence="2" type="ORF">JZO70_07275</name>
</gene>
<protein>
    <submittedName>
        <fullName evidence="2">Helix-turn-helix domain-containing protein</fullName>
    </submittedName>
</protein>
<dbReference type="Proteomes" id="UP000664601">
    <property type="component" value="Unassembled WGS sequence"/>
</dbReference>
<keyword evidence="3" id="KW-1185">Reference proteome</keyword>
<dbReference type="Pfam" id="PF05043">
    <property type="entry name" value="Mga"/>
    <property type="match status" value="1"/>
</dbReference>
<dbReference type="InterPro" id="IPR007737">
    <property type="entry name" value="Mga_HTH"/>
</dbReference>
<reference evidence="2 3" key="1">
    <citation type="submission" date="2021-03" db="EMBL/GenBank/DDBJ databases">
        <title>Enterococcal diversity collection.</title>
        <authorList>
            <person name="Gilmore M.S."/>
            <person name="Schwartzman J."/>
            <person name="Van Tyne D."/>
            <person name="Martin M."/>
            <person name="Earl A.M."/>
            <person name="Manson A.L."/>
            <person name="Straub T."/>
            <person name="Salamzade R."/>
            <person name="Saavedra J."/>
            <person name="Lebreton F."/>
            <person name="Prichula J."/>
            <person name="Schaufler K."/>
            <person name="Gaca A."/>
            <person name="Sgardioli B."/>
            <person name="Wagenaar J."/>
            <person name="Strong T."/>
        </authorList>
    </citation>
    <scope>NUCLEOTIDE SEQUENCE [LARGE SCALE GENOMIC DNA]</scope>
    <source>
        <strain evidence="2 3">669A</strain>
    </source>
</reference>
<feature type="domain" description="Mga helix-turn-helix" evidence="1">
    <location>
        <begin position="84"/>
        <end position="168"/>
    </location>
</feature>
<name>A0ABS3LA30_9ENTE</name>